<dbReference type="Proteomes" id="UP000277633">
    <property type="component" value="Unassembled WGS sequence"/>
</dbReference>
<dbReference type="EMBL" id="QMWO01000135">
    <property type="protein sequence ID" value="RLG68625.1"/>
    <property type="molecule type" value="Genomic_DNA"/>
</dbReference>
<proteinExistence type="predicted"/>
<evidence type="ECO:0000259" key="1">
    <source>
        <dbReference type="Pfam" id="PF04326"/>
    </source>
</evidence>
<dbReference type="InterPro" id="IPR036390">
    <property type="entry name" value="WH_DNA-bd_sf"/>
</dbReference>
<gene>
    <name evidence="2" type="ORF">DRO07_03280</name>
</gene>
<dbReference type="AlphaFoldDB" id="A0A497JFE9"/>
<sequence>MKEKELKFLISQGEGYNIEFKENVSSIDKDIVAFANSSSGRIFLGISDIGKVKGINITNRLKSQIIDLARNCDPSIKVSLESLKYEGKSVLVVNVPEGEDKPYQCRHGFFLRVGSNSQKLKRDEILNFILEVNKRTFDTLINREFDFDRDFDNEKFFKYLEMAGISPVLNAKEMLTSLGVLKNGKATNACVLLFAKNPQKFFPQSVYTAVVYRDKEGTEVIKREEISGSLFEIVRKVMDFVRFYTKVAYKFTGKPRREEIYEYPLEAIREAVINSVMHKYYPESGHNNLLAIYPDRIEIENYWIRPKGFVLGKTKFRRNPLIVDLFLRVGLGEKIGSGIARMQKICKKENAPEPEIKALERYFYITFRPSYAYMKFVEASPLKTPLKTPQKILTGLESRILNEIIGNPRISGREIAENLGIGLDTVKEYLERLRKKNLIRRIGPKKGGYWEVLESE</sequence>
<dbReference type="Pfam" id="PF04326">
    <property type="entry name" value="SLFN_AlbA_2"/>
    <property type="match status" value="1"/>
</dbReference>
<name>A0A497JFE9_9ARCH</name>
<dbReference type="InterPro" id="IPR007421">
    <property type="entry name" value="Schlafen_AlbA_2_dom"/>
</dbReference>
<dbReference type="Gene3D" id="3.30.950.30">
    <property type="entry name" value="Schlafen, AAA domain"/>
    <property type="match status" value="1"/>
</dbReference>
<accession>A0A497JFE9</accession>
<dbReference type="Pfam" id="PF13412">
    <property type="entry name" value="HTH_24"/>
    <property type="match status" value="1"/>
</dbReference>
<comment type="caution">
    <text evidence="2">The sequence shown here is derived from an EMBL/GenBank/DDBJ whole genome shotgun (WGS) entry which is preliminary data.</text>
</comment>
<dbReference type="InterPro" id="IPR036388">
    <property type="entry name" value="WH-like_DNA-bd_sf"/>
</dbReference>
<dbReference type="PANTHER" id="PTHR30595">
    <property type="entry name" value="GLPR-RELATED TRANSCRIPTIONAL REPRESSOR"/>
    <property type="match status" value="1"/>
</dbReference>
<evidence type="ECO:0000313" key="3">
    <source>
        <dbReference type="Proteomes" id="UP000277633"/>
    </source>
</evidence>
<dbReference type="Pfam" id="PF13749">
    <property type="entry name" value="HATPase_c_4"/>
    <property type="match status" value="1"/>
</dbReference>
<organism evidence="2 3">
    <name type="scientific">Candidatus Iainarchaeum sp</name>
    <dbReference type="NCBI Taxonomy" id="3101447"/>
    <lineage>
        <taxon>Archaea</taxon>
        <taxon>Candidatus Iainarchaeota</taxon>
        <taxon>Candidatus Iainarchaeia</taxon>
        <taxon>Candidatus Iainarchaeales</taxon>
        <taxon>Candidatus Iainarchaeaceae</taxon>
        <taxon>Candidatus Iainarchaeum</taxon>
    </lineage>
</organism>
<dbReference type="PANTHER" id="PTHR30595:SF6">
    <property type="entry name" value="SCHLAFEN ALBA-2 DOMAIN-CONTAINING PROTEIN"/>
    <property type="match status" value="1"/>
</dbReference>
<dbReference type="Gene3D" id="1.10.10.10">
    <property type="entry name" value="Winged helix-like DNA-binding domain superfamily/Winged helix DNA-binding domain"/>
    <property type="match status" value="1"/>
</dbReference>
<feature type="domain" description="Schlafen AlbA-2" evidence="1">
    <location>
        <begin position="14"/>
        <end position="120"/>
    </location>
</feature>
<dbReference type="SUPFAM" id="SSF46785">
    <property type="entry name" value="Winged helix' DNA-binding domain"/>
    <property type="match status" value="1"/>
</dbReference>
<protein>
    <recommendedName>
        <fullName evidence="1">Schlafen AlbA-2 domain-containing protein</fullName>
    </recommendedName>
</protein>
<evidence type="ECO:0000313" key="2">
    <source>
        <dbReference type="EMBL" id="RLG68625.1"/>
    </source>
</evidence>
<dbReference type="Gene3D" id="3.30.565.60">
    <property type="match status" value="1"/>
</dbReference>
<reference evidence="2 3" key="1">
    <citation type="submission" date="2018-06" db="EMBL/GenBank/DDBJ databases">
        <title>Extensive metabolic versatility and redundancy in microbially diverse, dynamic hydrothermal sediments.</title>
        <authorList>
            <person name="Dombrowski N."/>
            <person name="Teske A."/>
            <person name="Baker B.J."/>
        </authorList>
    </citation>
    <scope>NUCLEOTIDE SEQUENCE [LARGE SCALE GENOMIC DNA]</scope>
    <source>
        <strain evidence="2">B9_G13</strain>
    </source>
</reference>
<dbReference type="InterPro" id="IPR038475">
    <property type="entry name" value="RecG_C_sf"/>
</dbReference>
<dbReference type="InterPro" id="IPR038461">
    <property type="entry name" value="Schlafen_AlbA_2_dom_sf"/>
</dbReference>